<feature type="compositionally biased region" description="Low complexity" evidence="1">
    <location>
        <begin position="387"/>
        <end position="401"/>
    </location>
</feature>
<feature type="signal peptide" evidence="2">
    <location>
        <begin position="1"/>
        <end position="19"/>
    </location>
</feature>
<dbReference type="AlphaFoldDB" id="A0A2A6BD54"/>
<dbReference type="OrthoDB" id="5779738at2759"/>
<feature type="region of interest" description="Disordered" evidence="1">
    <location>
        <begin position="363"/>
        <end position="406"/>
    </location>
</feature>
<accession>A0A8R1YEH7</accession>
<feature type="compositionally biased region" description="Acidic residues" evidence="1">
    <location>
        <begin position="375"/>
        <end position="386"/>
    </location>
</feature>
<evidence type="ECO:0000256" key="2">
    <source>
        <dbReference type="SAM" id="SignalP"/>
    </source>
</evidence>
<feature type="chain" id="PRO_5043399957" evidence="2">
    <location>
        <begin position="20"/>
        <end position="561"/>
    </location>
</feature>
<feature type="compositionally biased region" description="Low complexity" evidence="1">
    <location>
        <begin position="337"/>
        <end position="346"/>
    </location>
</feature>
<accession>A0A2A6BD54</accession>
<proteinExistence type="predicted"/>
<evidence type="ECO:0000313" key="4">
    <source>
        <dbReference type="Proteomes" id="UP000005239"/>
    </source>
</evidence>
<protein>
    <submittedName>
        <fullName evidence="3">Uncharacterized protein</fullName>
    </submittedName>
</protein>
<feature type="compositionally biased region" description="Low complexity" evidence="1">
    <location>
        <begin position="365"/>
        <end position="374"/>
    </location>
</feature>
<sequence>MRMLLLLLLTMGFWRRTAGCDPNDVASCVERLPLPPNQTVNQNMLESLLTATSDARLLEICIIYDSAMSCFERKIEECGTREDRSAVARTKRLYNFVCDKAVYNDRLILTRSAGCIQRALTAFIPSTCPISSTPYAQKMTSCKALCPAYSATCRDKIQRSHRAICAVERVKNTCGDAASKLYTQLQQVMLANDFPIECDVYTPHTSNAVDTALRHAAILNQRAIQNHSFSSYRYRSSTLKPRWFKTSIVPFTIPTRASPSIVITGDRTTTTSKPRYTTTKRTPPPRLGRVTMIWNRLIATVKPPPTSRPITESPIEEIEEPQTTTQRKEEEMEVDITETTSTTTTEGPVPEIKMRKIIKVRRPKTTTTTTTEPAPTEEPEVTELTDEPSTTITTSLPPSTTKETKTTDEFLKIEQPWRPFHWLSGARTIPDSILIDKFLNWKPDPTRKPAEFSGVTGLPPHKRIVIAKVPEKIDWKGIQAVVGASNSTVTKGGFELTHQYIKNAVEKMKKSEVPAGQAVAETIDRLFSVVKSVVNSIPYESATHLKRGFETLSRILLQAQQ</sequence>
<gene>
    <name evidence="3" type="primary">WBGene00096387</name>
</gene>
<name>A0A2A6BD54_PRIPA</name>
<evidence type="ECO:0000313" key="3">
    <source>
        <dbReference type="EnsemblMetazoa" id="PPA06833.1"/>
    </source>
</evidence>
<organism evidence="3 4">
    <name type="scientific">Pristionchus pacificus</name>
    <name type="common">Parasitic nematode worm</name>
    <dbReference type="NCBI Taxonomy" id="54126"/>
    <lineage>
        <taxon>Eukaryota</taxon>
        <taxon>Metazoa</taxon>
        <taxon>Ecdysozoa</taxon>
        <taxon>Nematoda</taxon>
        <taxon>Chromadorea</taxon>
        <taxon>Rhabditida</taxon>
        <taxon>Rhabditina</taxon>
        <taxon>Diplogasteromorpha</taxon>
        <taxon>Diplogasteroidea</taxon>
        <taxon>Neodiplogasteridae</taxon>
        <taxon>Pristionchus</taxon>
    </lineage>
</organism>
<feature type="region of interest" description="Disordered" evidence="1">
    <location>
        <begin position="265"/>
        <end position="287"/>
    </location>
</feature>
<dbReference type="Proteomes" id="UP000005239">
    <property type="component" value="Unassembled WGS sequence"/>
</dbReference>
<keyword evidence="4" id="KW-1185">Reference proteome</keyword>
<dbReference type="EnsemblMetazoa" id="PPA06833.1">
    <property type="protein sequence ID" value="PPA06833.1"/>
    <property type="gene ID" value="WBGene00096387"/>
</dbReference>
<feature type="compositionally biased region" description="Low complexity" evidence="1">
    <location>
        <begin position="267"/>
        <end position="281"/>
    </location>
</feature>
<keyword evidence="2" id="KW-0732">Signal</keyword>
<reference evidence="4" key="1">
    <citation type="journal article" date="2008" name="Nat. Genet.">
        <title>The Pristionchus pacificus genome provides a unique perspective on nematode lifestyle and parasitism.</title>
        <authorList>
            <person name="Dieterich C."/>
            <person name="Clifton S.W."/>
            <person name="Schuster L.N."/>
            <person name="Chinwalla A."/>
            <person name="Delehaunty K."/>
            <person name="Dinkelacker I."/>
            <person name="Fulton L."/>
            <person name="Fulton R."/>
            <person name="Godfrey J."/>
            <person name="Minx P."/>
            <person name="Mitreva M."/>
            <person name="Roeseler W."/>
            <person name="Tian H."/>
            <person name="Witte H."/>
            <person name="Yang S.P."/>
            <person name="Wilson R.K."/>
            <person name="Sommer R.J."/>
        </authorList>
    </citation>
    <scope>NUCLEOTIDE SEQUENCE [LARGE SCALE GENOMIC DNA]</scope>
    <source>
        <strain evidence="4">PS312</strain>
    </source>
</reference>
<evidence type="ECO:0000256" key="1">
    <source>
        <dbReference type="SAM" id="MobiDB-lite"/>
    </source>
</evidence>
<reference evidence="3" key="2">
    <citation type="submission" date="2022-06" db="UniProtKB">
        <authorList>
            <consortium name="EnsemblMetazoa"/>
        </authorList>
    </citation>
    <scope>IDENTIFICATION</scope>
    <source>
        <strain evidence="3">PS312</strain>
    </source>
</reference>
<feature type="region of interest" description="Disordered" evidence="1">
    <location>
        <begin position="319"/>
        <end position="347"/>
    </location>
</feature>